<evidence type="ECO:0000256" key="3">
    <source>
        <dbReference type="ARBA" id="ARBA00022737"/>
    </source>
</evidence>
<dbReference type="Gene3D" id="1.25.40.10">
    <property type="entry name" value="Tetratricopeptide repeat domain"/>
    <property type="match status" value="1"/>
</dbReference>
<organism evidence="5 6">
    <name type="scientific">Lepidopterella palustris CBS 459.81</name>
    <dbReference type="NCBI Taxonomy" id="1314670"/>
    <lineage>
        <taxon>Eukaryota</taxon>
        <taxon>Fungi</taxon>
        <taxon>Dikarya</taxon>
        <taxon>Ascomycota</taxon>
        <taxon>Pezizomycotina</taxon>
        <taxon>Dothideomycetes</taxon>
        <taxon>Pleosporomycetidae</taxon>
        <taxon>Mytilinidiales</taxon>
        <taxon>Argynnaceae</taxon>
        <taxon>Lepidopterella</taxon>
    </lineage>
</organism>
<evidence type="ECO:0008006" key="7">
    <source>
        <dbReference type="Google" id="ProtNLM"/>
    </source>
</evidence>
<gene>
    <name evidence="5" type="ORF">K432DRAFT_220134</name>
</gene>
<evidence type="ECO:0000313" key="5">
    <source>
        <dbReference type="EMBL" id="OCK73901.1"/>
    </source>
</evidence>
<accession>A0A8E2DYK4</accession>
<evidence type="ECO:0000256" key="4">
    <source>
        <dbReference type="ARBA" id="ARBA00022803"/>
    </source>
</evidence>
<name>A0A8E2DYK4_9PEZI</name>
<dbReference type="SUPFAM" id="SSF48452">
    <property type="entry name" value="TPR-like"/>
    <property type="match status" value="1"/>
</dbReference>
<dbReference type="EMBL" id="KV745621">
    <property type="protein sequence ID" value="OCK73901.1"/>
    <property type="molecule type" value="Genomic_DNA"/>
</dbReference>
<dbReference type="InterPro" id="IPR011990">
    <property type="entry name" value="TPR-like_helical_dom_sf"/>
</dbReference>
<dbReference type="AlphaFoldDB" id="A0A8E2DYK4"/>
<dbReference type="PANTHER" id="PTHR45783:SF3">
    <property type="entry name" value="KINESIN LIGHT CHAIN"/>
    <property type="match status" value="1"/>
</dbReference>
<dbReference type="GO" id="GO:0019894">
    <property type="term" value="F:kinesin binding"/>
    <property type="evidence" value="ECO:0007669"/>
    <property type="project" value="TreeGrafter"/>
</dbReference>
<keyword evidence="6" id="KW-1185">Reference proteome</keyword>
<protein>
    <recommendedName>
        <fullName evidence="7">TPR-like protein</fullName>
    </recommendedName>
</protein>
<dbReference type="GO" id="GO:0005871">
    <property type="term" value="C:kinesin complex"/>
    <property type="evidence" value="ECO:0007669"/>
    <property type="project" value="InterPro"/>
</dbReference>
<evidence type="ECO:0000313" key="6">
    <source>
        <dbReference type="Proteomes" id="UP000250266"/>
    </source>
</evidence>
<evidence type="ECO:0000256" key="2">
    <source>
        <dbReference type="ARBA" id="ARBA00022490"/>
    </source>
</evidence>
<dbReference type="GO" id="GO:0005737">
    <property type="term" value="C:cytoplasm"/>
    <property type="evidence" value="ECO:0007669"/>
    <property type="project" value="UniProtKB-SubCell"/>
</dbReference>
<sequence length="229" mass="25724">MNRQTLARREKVLGPKHPDTLTSMSNLAGVLGHQGKYEEAEDLQKQELAMCEKVLGPEHPDTLTSVYCLAHLLSNQRRHAESLALYERGRIYKCVTGLGTMWTGTIRRLVYLNIPLLPSPIRNTTSHVLLHHPIQLVSISQRLQITLMQRLSLLQICRQHCRRLHFHSAIHCLRLHERNVLLGAESRGDMLFENASVGEDVGLDKGDVGGGFRGKVVEKDFAVGALEDV</sequence>
<reference evidence="5 6" key="1">
    <citation type="journal article" date="2016" name="Nat. Commun.">
        <title>Ectomycorrhizal ecology is imprinted in the genome of the dominant symbiotic fungus Cenococcum geophilum.</title>
        <authorList>
            <consortium name="DOE Joint Genome Institute"/>
            <person name="Peter M."/>
            <person name="Kohler A."/>
            <person name="Ohm R.A."/>
            <person name="Kuo A."/>
            <person name="Krutzmann J."/>
            <person name="Morin E."/>
            <person name="Arend M."/>
            <person name="Barry K.W."/>
            <person name="Binder M."/>
            <person name="Choi C."/>
            <person name="Clum A."/>
            <person name="Copeland A."/>
            <person name="Grisel N."/>
            <person name="Haridas S."/>
            <person name="Kipfer T."/>
            <person name="LaButti K."/>
            <person name="Lindquist E."/>
            <person name="Lipzen A."/>
            <person name="Maire R."/>
            <person name="Meier B."/>
            <person name="Mihaltcheva S."/>
            <person name="Molinier V."/>
            <person name="Murat C."/>
            <person name="Poggeler S."/>
            <person name="Quandt C.A."/>
            <person name="Sperisen C."/>
            <person name="Tritt A."/>
            <person name="Tisserant E."/>
            <person name="Crous P.W."/>
            <person name="Henrissat B."/>
            <person name="Nehls U."/>
            <person name="Egli S."/>
            <person name="Spatafora J.W."/>
            <person name="Grigoriev I.V."/>
            <person name="Martin F.M."/>
        </authorList>
    </citation>
    <scope>NUCLEOTIDE SEQUENCE [LARGE SCALE GENOMIC DNA]</scope>
    <source>
        <strain evidence="5 6">CBS 459.81</strain>
    </source>
</reference>
<evidence type="ECO:0000256" key="1">
    <source>
        <dbReference type="ARBA" id="ARBA00004496"/>
    </source>
</evidence>
<comment type="subcellular location">
    <subcellularLocation>
        <location evidence="1">Cytoplasm</location>
    </subcellularLocation>
</comment>
<keyword evidence="4" id="KW-0802">TPR repeat</keyword>
<keyword evidence="2" id="KW-0963">Cytoplasm</keyword>
<dbReference type="Pfam" id="PF13374">
    <property type="entry name" value="TPR_10"/>
    <property type="match status" value="2"/>
</dbReference>
<dbReference type="Proteomes" id="UP000250266">
    <property type="component" value="Unassembled WGS sequence"/>
</dbReference>
<dbReference type="PANTHER" id="PTHR45783">
    <property type="entry name" value="KINESIN LIGHT CHAIN"/>
    <property type="match status" value="1"/>
</dbReference>
<keyword evidence="3" id="KW-0677">Repeat</keyword>
<dbReference type="InterPro" id="IPR002151">
    <property type="entry name" value="Kinesin_light"/>
</dbReference>
<dbReference type="GO" id="GO:0007018">
    <property type="term" value="P:microtubule-based movement"/>
    <property type="evidence" value="ECO:0007669"/>
    <property type="project" value="TreeGrafter"/>
</dbReference>
<proteinExistence type="predicted"/>
<dbReference type="OrthoDB" id="5986190at2759"/>